<evidence type="ECO:0000313" key="4">
    <source>
        <dbReference type="EMBL" id="OUN89251.1"/>
    </source>
</evidence>
<sequence>MPELPPYARERADYGRSRDADARGALVTAVAPESPVDDAGIEPGMRVLSVNGAPLADMIDWLWEASDATCELEVLDERDGLIDTAYLERLPGEDWGIEFDGAVFDGMRTCVNACTFCFMRMLPPHMRGTLYIRDDDYRLSFLQGNFVTLTNLSDEDVERIITHRLSPMNVSLHAVSPDVRRRLMGGNAARGMEVLERLIAADIEIHAQIVLVPGENDGVELDHTLAWCAARAQVTSLGIVPLGYTRFQDRFTASYSDDPASARAVIEQVRPYQERARAERGRTVFQLADEFYLDAGLPVPEAASYDGYPQYYDGIGMIRSYLDEALALRSAEAARIEGLRERLRATGLELMVLSGAAAAPTVERFVGEPGLGGRVLPIKNDYFGGNVDVTGLICARDILAQLPGDLTRVMLIVPDVIFNADGVTLDGYHRMRLVGELEGRGAMVAVSSTMPSDLLATCEHIV</sequence>
<comment type="caution">
    <text evidence="4">The sequence shown here is derived from an EMBL/GenBank/DDBJ whole genome shotgun (WGS) entry which is preliminary data.</text>
</comment>
<protein>
    <submittedName>
        <fullName evidence="4">Uncharacterized protein</fullName>
    </submittedName>
</protein>
<dbReference type="InterPro" id="IPR013785">
    <property type="entry name" value="Aldolase_TIM"/>
</dbReference>
<proteinExistence type="predicted"/>
<evidence type="ECO:0000259" key="2">
    <source>
        <dbReference type="Pfam" id="PF04459"/>
    </source>
</evidence>
<accession>A0A1Y3XVW2</accession>
<dbReference type="Pfam" id="PF04459">
    <property type="entry name" value="DUF512"/>
    <property type="match status" value="1"/>
</dbReference>
<feature type="region of interest" description="Disordered" evidence="1">
    <location>
        <begin position="1"/>
        <end position="20"/>
    </location>
</feature>
<dbReference type="InterPro" id="IPR007549">
    <property type="entry name" value="DUF512"/>
</dbReference>
<feature type="domain" description="Putative radical SAM N-terminal" evidence="3">
    <location>
        <begin position="92"/>
        <end position="230"/>
    </location>
</feature>
<dbReference type="RefSeq" id="WP_094335096.1">
    <property type="nucleotide sequence ID" value="NZ_NFIE01000005.1"/>
</dbReference>
<dbReference type="EMBL" id="NFIE01000005">
    <property type="protein sequence ID" value="OUN89251.1"/>
    <property type="molecule type" value="Genomic_DNA"/>
</dbReference>
<dbReference type="Gene3D" id="3.20.20.70">
    <property type="entry name" value="Aldolase class I"/>
    <property type="match status" value="1"/>
</dbReference>
<dbReference type="SUPFAM" id="SSF102114">
    <property type="entry name" value="Radical SAM enzymes"/>
    <property type="match status" value="1"/>
</dbReference>
<evidence type="ECO:0000259" key="3">
    <source>
        <dbReference type="Pfam" id="PF19238"/>
    </source>
</evidence>
<dbReference type="Pfam" id="PF19238">
    <property type="entry name" value="Radical_SAM_2"/>
    <property type="match status" value="1"/>
</dbReference>
<dbReference type="InterPro" id="IPR045375">
    <property type="entry name" value="Put_radical_SAM-like_N"/>
</dbReference>
<dbReference type="AlphaFoldDB" id="A0A1Y3XVW2"/>
<keyword evidence="5" id="KW-1185">Reference proteome</keyword>
<feature type="domain" description="DUF512" evidence="2">
    <location>
        <begin position="240"/>
        <end position="437"/>
    </location>
</feature>
<dbReference type="SUPFAM" id="SSF50156">
    <property type="entry name" value="PDZ domain-like"/>
    <property type="match status" value="1"/>
</dbReference>
<gene>
    <name evidence="4" type="ORF">B5G02_02775</name>
</gene>
<name>A0A1Y3XVW2_9ACTN</name>
<dbReference type="Gene3D" id="2.30.42.10">
    <property type="match status" value="1"/>
</dbReference>
<evidence type="ECO:0000256" key="1">
    <source>
        <dbReference type="SAM" id="MobiDB-lite"/>
    </source>
</evidence>
<evidence type="ECO:0000313" key="5">
    <source>
        <dbReference type="Proteomes" id="UP000195781"/>
    </source>
</evidence>
<organism evidence="4 5">
    <name type="scientific">[Collinsella] massiliensis</name>
    <dbReference type="NCBI Taxonomy" id="1232426"/>
    <lineage>
        <taxon>Bacteria</taxon>
        <taxon>Bacillati</taxon>
        <taxon>Actinomycetota</taxon>
        <taxon>Coriobacteriia</taxon>
        <taxon>Coriobacteriales</taxon>
        <taxon>Coriobacteriaceae</taxon>
        <taxon>Enorma</taxon>
    </lineage>
</organism>
<dbReference type="InterPro" id="IPR058240">
    <property type="entry name" value="rSAM_sf"/>
</dbReference>
<feature type="compositionally biased region" description="Basic and acidic residues" evidence="1">
    <location>
        <begin position="8"/>
        <end position="20"/>
    </location>
</feature>
<dbReference type="InterPro" id="IPR036034">
    <property type="entry name" value="PDZ_sf"/>
</dbReference>
<dbReference type="Proteomes" id="UP000195781">
    <property type="component" value="Unassembled WGS sequence"/>
</dbReference>
<reference evidence="5" key="1">
    <citation type="submission" date="2017-04" db="EMBL/GenBank/DDBJ databases">
        <title>Function of individual gut microbiota members based on whole genome sequencing of pure cultures obtained from chicken caecum.</title>
        <authorList>
            <person name="Medvecky M."/>
            <person name="Cejkova D."/>
            <person name="Polansky O."/>
            <person name="Karasova D."/>
            <person name="Kubasova T."/>
            <person name="Cizek A."/>
            <person name="Rychlik I."/>
        </authorList>
    </citation>
    <scope>NUCLEOTIDE SEQUENCE [LARGE SCALE GENOMIC DNA]</scope>
    <source>
        <strain evidence="5">An5</strain>
    </source>
</reference>
<dbReference type="OrthoDB" id="9774724at2"/>